<proteinExistence type="predicted"/>
<dbReference type="InterPro" id="IPR015315">
    <property type="entry name" value="DUF1963"/>
</dbReference>
<gene>
    <name evidence="1" type="ORF">ELH40_34140</name>
</gene>
<keyword evidence="1" id="KW-0614">Plasmid</keyword>
<dbReference type="Proteomes" id="UP000294215">
    <property type="component" value="Unassembled WGS sequence"/>
</dbReference>
<accession>A0AB38HU99</accession>
<dbReference type="Pfam" id="PF09234">
    <property type="entry name" value="DUF1963"/>
    <property type="match status" value="1"/>
</dbReference>
<geneLocation type="plasmid" evidence="1">
    <name>pSM92_Rh03</name>
</geneLocation>
<dbReference type="EMBL" id="SIMR01000004">
    <property type="protein sequence ID" value="TBC04716.1"/>
    <property type="molecule type" value="Genomic_DNA"/>
</dbReference>
<evidence type="ECO:0000313" key="1">
    <source>
        <dbReference type="EMBL" id="TBC04716.1"/>
    </source>
</evidence>
<evidence type="ECO:0000313" key="2">
    <source>
        <dbReference type="Proteomes" id="UP000294215"/>
    </source>
</evidence>
<name>A0AB38HU99_9HYPH</name>
<organism evidence="1 2">
    <name type="scientific">Rhizobium ruizarguesonis</name>
    <dbReference type="NCBI Taxonomy" id="2081791"/>
    <lineage>
        <taxon>Bacteria</taxon>
        <taxon>Pseudomonadati</taxon>
        <taxon>Pseudomonadota</taxon>
        <taxon>Alphaproteobacteria</taxon>
        <taxon>Hyphomicrobiales</taxon>
        <taxon>Rhizobiaceae</taxon>
        <taxon>Rhizobium/Agrobacterium group</taxon>
        <taxon>Rhizobium</taxon>
    </lineage>
</organism>
<sequence>MFGNGEGVQSDLDDDEVLLLQLCSDSDGPRFECWDLGAICFWMKKEALRAHQFHLAEAEIEGH</sequence>
<dbReference type="AlphaFoldDB" id="A0AB38HU99"/>
<dbReference type="Gene3D" id="2.30.320.10">
    <property type="entry name" value="YwqG-like"/>
    <property type="match status" value="1"/>
</dbReference>
<reference evidence="1 2" key="1">
    <citation type="submission" date="2019-02" db="EMBL/GenBank/DDBJ databases">
        <title>The genomic architecture of introgression among sibling species of bacteria.</title>
        <authorList>
            <person name="Cavassim M.I.A."/>
            <person name="Moeskjaer S."/>
            <person name="Moslemi C."/>
            <person name="Fields B."/>
            <person name="Bachmann A."/>
            <person name="Vilhjalmsson B."/>
            <person name="Schierup M.H."/>
            <person name="Young J.P.W."/>
            <person name="Andersen S.U."/>
        </authorList>
    </citation>
    <scope>NUCLEOTIDE SEQUENCE [LARGE SCALE GENOMIC DNA]</scope>
    <source>
        <strain evidence="1 2">SM92</strain>
        <plasmid evidence="1">pSM92_Rh03</plasmid>
    </source>
</reference>
<comment type="caution">
    <text evidence="1">The sequence shown here is derived from an EMBL/GenBank/DDBJ whole genome shotgun (WGS) entry which is preliminary data.</text>
</comment>
<protein>
    <submittedName>
        <fullName evidence="1">DUF1963 domain-containing protein</fullName>
    </submittedName>
</protein>